<dbReference type="PANTHER" id="PTHR38684:SF1">
    <property type="entry name" value="PROTEIN AMPE"/>
    <property type="match status" value="1"/>
</dbReference>
<dbReference type="EMBL" id="JAAONZ010000003">
    <property type="protein sequence ID" value="NHO65115.1"/>
    <property type="molecule type" value="Genomic_DNA"/>
</dbReference>
<reference evidence="2" key="1">
    <citation type="submission" date="2020-03" db="EMBL/GenBank/DDBJ databases">
        <authorList>
            <person name="Guo F."/>
        </authorList>
    </citation>
    <scope>NUCLEOTIDE SEQUENCE</scope>
    <source>
        <strain evidence="2">JCM 30134</strain>
    </source>
</reference>
<feature type="transmembrane region" description="Helical" evidence="1">
    <location>
        <begin position="45"/>
        <end position="65"/>
    </location>
</feature>
<evidence type="ECO:0000313" key="3">
    <source>
        <dbReference type="Proteomes" id="UP000787472"/>
    </source>
</evidence>
<keyword evidence="3" id="KW-1185">Reference proteome</keyword>
<dbReference type="RefSeq" id="WP_167183285.1">
    <property type="nucleotide sequence ID" value="NZ_JAAONZ010000003.1"/>
</dbReference>
<comment type="caution">
    <text evidence="2">The sequence shown here is derived from an EMBL/GenBank/DDBJ whole genome shotgun (WGS) entry which is preliminary data.</text>
</comment>
<feature type="transmembrane region" description="Helical" evidence="1">
    <location>
        <begin position="72"/>
        <end position="90"/>
    </location>
</feature>
<evidence type="ECO:0000313" key="2">
    <source>
        <dbReference type="EMBL" id="NHO65115.1"/>
    </source>
</evidence>
<accession>A0A9E5JV39</accession>
<dbReference type="AlphaFoldDB" id="A0A9E5JV39"/>
<dbReference type="Proteomes" id="UP000787472">
    <property type="component" value="Unassembled WGS sequence"/>
</dbReference>
<dbReference type="PANTHER" id="PTHR38684">
    <property type="entry name" value="PROTEIN AMPE"/>
    <property type="match status" value="1"/>
</dbReference>
<feature type="transmembrane region" description="Helical" evidence="1">
    <location>
        <begin position="145"/>
        <end position="165"/>
    </location>
</feature>
<keyword evidence="1" id="KW-0812">Transmembrane</keyword>
<dbReference type="GO" id="GO:0046677">
    <property type="term" value="P:response to antibiotic"/>
    <property type="evidence" value="ECO:0007669"/>
    <property type="project" value="TreeGrafter"/>
</dbReference>
<dbReference type="InterPro" id="IPR052966">
    <property type="entry name" value="Beta-lactamase_Reg"/>
</dbReference>
<gene>
    <name evidence="2" type="primary">ampE</name>
    <name evidence="2" type="ORF">G8770_06120</name>
</gene>
<dbReference type="InterPro" id="IPR031347">
    <property type="entry name" value="AmpE"/>
</dbReference>
<sequence>MTFVAIIIVFVLVQYWGSVDTFHRDGWFDDWSDTTRSWFEGNAGLQLLALVVLPLLLLWLCLGLLDQISGGLYFLASIPLLLFSLGRGNYSEWLAGYCEAYHRNDNEVATEYAQRLGVDANEISDWPELHREVLRKAGYQGLERWFTAIFWFALLGPIGAVFYRLASLAQKAPNQSEELQEFSAQLLWLLEWPVVRLLGLSFALTGNFVSCFHGWKEHLLSRDHSTEDVMEFYTHGALSVNGDGVTLESVTEQEVESLIPLLSRSLILWFCVLALLAIL</sequence>
<name>A0A9E5JV39_9GAMM</name>
<evidence type="ECO:0000256" key="1">
    <source>
        <dbReference type="SAM" id="Phobius"/>
    </source>
</evidence>
<protein>
    <submittedName>
        <fullName evidence="2">Regulatory signaling modulator protein AmpE</fullName>
    </submittedName>
</protein>
<dbReference type="GO" id="GO:0005886">
    <property type="term" value="C:plasma membrane"/>
    <property type="evidence" value="ECO:0007669"/>
    <property type="project" value="TreeGrafter"/>
</dbReference>
<keyword evidence="1" id="KW-0472">Membrane</keyword>
<keyword evidence="1" id="KW-1133">Transmembrane helix</keyword>
<dbReference type="Pfam" id="PF17113">
    <property type="entry name" value="AmpE"/>
    <property type="match status" value="1"/>
</dbReference>
<organism evidence="2 3">
    <name type="scientific">Pseudomaricurvus hydrocarbonicus</name>
    <dbReference type="NCBI Taxonomy" id="1470433"/>
    <lineage>
        <taxon>Bacteria</taxon>
        <taxon>Pseudomonadati</taxon>
        <taxon>Pseudomonadota</taxon>
        <taxon>Gammaproteobacteria</taxon>
        <taxon>Cellvibrionales</taxon>
        <taxon>Cellvibrionaceae</taxon>
        <taxon>Pseudomaricurvus</taxon>
    </lineage>
</organism>
<proteinExistence type="predicted"/>